<evidence type="ECO:0000313" key="2">
    <source>
        <dbReference type="EMBL" id="RJP25976.1"/>
    </source>
</evidence>
<proteinExistence type="predicted"/>
<protein>
    <submittedName>
        <fullName evidence="2">Uncharacterized protein</fullName>
    </submittedName>
</protein>
<sequence>MGSPGFFSHPPNAGKESNPQIPQRGGAATKFRFWIEKEEGIYLNGYHGLTQQIRTESFPRLEVSG</sequence>
<reference evidence="2 3" key="1">
    <citation type="journal article" date="2017" name="ISME J.">
        <title>Energy and carbon metabolisms in a deep terrestrial subsurface fluid microbial community.</title>
        <authorList>
            <person name="Momper L."/>
            <person name="Jungbluth S.P."/>
            <person name="Lee M.D."/>
            <person name="Amend J.P."/>
        </authorList>
    </citation>
    <scope>NUCLEOTIDE SEQUENCE [LARGE SCALE GENOMIC DNA]</scope>
    <source>
        <strain evidence="2">SURF_5</strain>
    </source>
</reference>
<dbReference type="AlphaFoldDB" id="A0A3A4P661"/>
<accession>A0A3A4P661</accession>
<organism evidence="2 3">
    <name type="scientific">Abyssobacteria bacterium (strain SURF_5)</name>
    <dbReference type="NCBI Taxonomy" id="2093360"/>
    <lineage>
        <taxon>Bacteria</taxon>
        <taxon>Pseudomonadati</taxon>
        <taxon>Candidatus Hydrogenedentota</taxon>
        <taxon>Candidatus Abyssobacteria</taxon>
    </lineage>
</organism>
<evidence type="ECO:0000313" key="3">
    <source>
        <dbReference type="Proteomes" id="UP000265882"/>
    </source>
</evidence>
<gene>
    <name evidence="2" type="ORF">C4520_01490</name>
</gene>
<name>A0A3A4P661_ABYX5</name>
<evidence type="ECO:0000256" key="1">
    <source>
        <dbReference type="SAM" id="MobiDB-lite"/>
    </source>
</evidence>
<feature type="region of interest" description="Disordered" evidence="1">
    <location>
        <begin position="1"/>
        <end position="26"/>
    </location>
</feature>
<dbReference type="EMBL" id="QZKU01000015">
    <property type="protein sequence ID" value="RJP25976.1"/>
    <property type="molecule type" value="Genomic_DNA"/>
</dbReference>
<comment type="caution">
    <text evidence="2">The sequence shown here is derived from an EMBL/GenBank/DDBJ whole genome shotgun (WGS) entry which is preliminary data.</text>
</comment>
<dbReference type="Proteomes" id="UP000265882">
    <property type="component" value="Unassembled WGS sequence"/>
</dbReference>